<keyword evidence="6 8" id="KW-1133">Transmembrane helix</keyword>
<evidence type="ECO:0000256" key="8">
    <source>
        <dbReference type="RuleBase" id="RU363032"/>
    </source>
</evidence>
<accession>G2ZZB0</accession>
<dbReference type="PANTHER" id="PTHR42929:SF5">
    <property type="entry name" value="ABC TRANSPORTER PERMEASE PROTEIN"/>
    <property type="match status" value="1"/>
</dbReference>
<evidence type="ECO:0000256" key="6">
    <source>
        <dbReference type="ARBA" id="ARBA00022989"/>
    </source>
</evidence>
<reference evidence="10" key="1">
    <citation type="journal article" date="2011" name="PLoS ONE">
        <title>Ralstonia syzygii, the Blood Disease Bacterium and some Asian R. solanacearum strains form a single genomic species despite divergent lifestyles.</title>
        <authorList>
            <person name="Remenant B."/>
            <person name="de Cambiaire J.C."/>
            <person name="Cellier G."/>
            <person name="Jacobs J.M."/>
            <person name="Mangenot S."/>
            <person name="Barbe V."/>
            <person name="Lajus A."/>
            <person name="Vallenet D."/>
            <person name="Medigue C."/>
            <person name="Fegan M."/>
            <person name="Allen C."/>
            <person name="Prior P."/>
        </authorList>
    </citation>
    <scope>NUCLEOTIDE SEQUENCE</scope>
    <source>
        <strain evidence="10">R24</strain>
    </source>
</reference>
<dbReference type="SUPFAM" id="SSF161098">
    <property type="entry name" value="MetI-like"/>
    <property type="match status" value="1"/>
</dbReference>
<name>G2ZZB0_9RALS</name>
<dbReference type="PROSITE" id="PS50928">
    <property type="entry name" value="ABC_TM1"/>
    <property type="match status" value="1"/>
</dbReference>
<dbReference type="AlphaFoldDB" id="G2ZZB0"/>
<feature type="transmembrane region" description="Helical" evidence="8">
    <location>
        <begin position="98"/>
        <end position="120"/>
    </location>
</feature>
<keyword evidence="7 8" id="KW-0472">Membrane</keyword>
<dbReference type="EMBL" id="FR854086">
    <property type="protein sequence ID" value="CCA84208.1"/>
    <property type="molecule type" value="Genomic_DNA"/>
</dbReference>
<feature type="transmembrane region" description="Helical" evidence="8">
    <location>
        <begin position="62"/>
        <end position="86"/>
    </location>
</feature>
<evidence type="ECO:0000313" key="10">
    <source>
        <dbReference type="EMBL" id="CCA84208.1"/>
    </source>
</evidence>
<dbReference type="InterPro" id="IPR000515">
    <property type="entry name" value="MetI-like"/>
</dbReference>
<keyword evidence="3 8" id="KW-0813">Transport</keyword>
<feature type="domain" description="ABC transmembrane type-1" evidence="9">
    <location>
        <begin position="60"/>
        <end position="268"/>
    </location>
</feature>
<dbReference type="CDD" id="cd06261">
    <property type="entry name" value="TM_PBP2"/>
    <property type="match status" value="1"/>
</dbReference>
<gene>
    <name evidence="10" type="ORF">RALSY_10170</name>
</gene>
<feature type="transmembrane region" description="Helical" evidence="8">
    <location>
        <begin position="250"/>
        <end position="268"/>
    </location>
</feature>
<proteinExistence type="inferred from homology"/>
<keyword evidence="5 8" id="KW-0812">Transmembrane</keyword>
<sequence length="278" mass="29983">MKRSLLPVALLLGLPSLFFVAFFLAPMFVVALSSLIGADGGVSLANYERILLDQYHWDVLILTFKLALMTTLLCTLLGYPLAYYLVRNVRSRTLRRAFIVLLILPLFTSNIVRSFGWIVLLGRRGLVNDSLLATGLIDSPIRLLGTHAGILIGLVYVHLPFIVLTVGNAIGKLDGSLENAAQDLGAGKAETFLTVTFPLCLPGLLAGAIMVFTLSVSAYVTPALLGGGKITMFSMLIFQQYSSVFDFHYGGALSCTLLVLTLFMVVVANRVGAIGRPA</sequence>
<organism evidence="10">
    <name type="scientific">Ralstonia syzygii R24</name>
    <dbReference type="NCBI Taxonomy" id="907261"/>
    <lineage>
        <taxon>Bacteria</taxon>
        <taxon>Pseudomonadati</taxon>
        <taxon>Pseudomonadota</taxon>
        <taxon>Betaproteobacteria</taxon>
        <taxon>Burkholderiales</taxon>
        <taxon>Burkholderiaceae</taxon>
        <taxon>Ralstonia</taxon>
        <taxon>Ralstonia solanacearum species complex</taxon>
    </lineage>
</organism>
<dbReference type="InterPro" id="IPR035906">
    <property type="entry name" value="MetI-like_sf"/>
</dbReference>
<evidence type="ECO:0000256" key="4">
    <source>
        <dbReference type="ARBA" id="ARBA00022475"/>
    </source>
</evidence>
<dbReference type="Pfam" id="PF00528">
    <property type="entry name" value="BPD_transp_1"/>
    <property type="match status" value="1"/>
</dbReference>
<feature type="transmembrane region" description="Helical" evidence="8">
    <location>
        <begin position="191"/>
        <end position="212"/>
    </location>
</feature>
<dbReference type="PANTHER" id="PTHR42929">
    <property type="entry name" value="INNER MEMBRANE ABC TRANSPORTER PERMEASE PROTEIN YDCU-RELATED-RELATED"/>
    <property type="match status" value="1"/>
</dbReference>
<evidence type="ECO:0000256" key="5">
    <source>
        <dbReference type="ARBA" id="ARBA00022692"/>
    </source>
</evidence>
<dbReference type="GO" id="GO:0055085">
    <property type="term" value="P:transmembrane transport"/>
    <property type="evidence" value="ECO:0007669"/>
    <property type="project" value="InterPro"/>
</dbReference>
<evidence type="ECO:0000256" key="3">
    <source>
        <dbReference type="ARBA" id="ARBA00022448"/>
    </source>
</evidence>
<evidence type="ECO:0000256" key="1">
    <source>
        <dbReference type="ARBA" id="ARBA00004651"/>
    </source>
</evidence>
<evidence type="ECO:0000256" key="2">
    <source>
        <dbReference type="ARBA" id="ARBA00007069"/>
    </source>
</evidence>
<keyword evidence="4" id="KW-1003">Cell membrane</keyword>
<reference evidence="10" key="2">
    <citation type="submission" date="2011-04" db="EMBL/GenBank/DDBJ databases">
        <authorList>
            <person name="Genoscope - CEA"/>
        </authorList>
    </citation>
    <scope>NUCLEOTIDE SEQUENCE</scope>
    <source>
        <strain evidence="10">R24</strain>
    </source>
</reference>
<dbReference type="Gene3D" id="1.10.3720.10">
    <property type="entry name" value="MetI-like"/>
    <property type="match status" value="1"/>
</dbReference>
<protein>
    <submittedName>
        <fullName evidence="10">Putative spermidine/putrescine transport system permease protein (PotB)</fullName>
    </submittedName>
</protein>
<evidence type="ECO:0000259" key="9">
    <source>
        <dbReference type="PROSITE" id="PS50928"/>
    </source>
</evidence>
<comment type="similarity">
    <text evidence="2">Belongs to the binding-protein-dependent transport system permease family. CysTW subfamily.</text>
</comment>
<feature type="transmembrane region" description="Helical" evidence="8">
    <location>
        <begin position="148"/>
        <end position="170"/>
    </location>
</feature>
<comment type="subcellular location">
    <subcellularLocation>
        <location evidence="1 8">Cell membrane</location>
        <topology evidence="1 8">Multi-pass membrane protein</topology>
    </subcellularLocation>
</comment>
<dbReference type="GO" id="GO:0005886">
    <property type="term" value="C:plasma membrane"/>
    <property type="evidence" value="ECO:0007669"/>
    <property type="project" value="UniProtKB-SubCell"/>
</dbReference>
<evidence type="ECO:0000256" key="7">
    <source>
        <dbReference type="ARBA" id="ARBA00023136"/>
    </source>
</evidence>
<dbReference type="RefSeq" id="WP_197334923.1">
    <property type="nucleotide sequence ID" value="NZ_CP115944.1"/>
</dbReference>